<evidence type="ECO:0000256" key="1">
    <source>
        <dbReference type="ARBA" id="ARBA00022555"/>
    </source>
</evidence>
<evidence type="ECO:0000313" key="8">
    <source>
        <dbReference type="EMBL" id="MFC4767408.1"/>
    </source>
</evidence>
<dbReference type="PANTHER" id="PTHR15239:SF6">
    <property type="entry name" value="RIBOSOME QUALITY CONTROL COMPLEX SUBUNIT NEMF"/>
    <property type="match status" value="1"/>
</dbReference>
<dbReference type="RefSeq" id="WP_380025330.1">
    <property type="nucleotide sequence ID" value="NZ_JBHSHC010000057.1"/>
</dbReference>
<evidence type="ECO:0000256" key="3">
    <source>
        <dbReference type="ARBA" id="ARBA00022884"/>
    </source>
</evidence>
<evidence type="ECO:0000256" key="5">
    <source>
        <dbReference type="HAMAP-Rule" id="MF_00844"/>
    </source>
</evidence>
<accession>A0ABV9Q087</accession>
<evidence type="ECO:0000256" key="2">
    <source>
        <dbReference type="ARBA" id="ARBA00022730"/>
    </source>
</evidence>
<dbReference type="Gene3D" id="1.10.8.50">
    <property type="match status" value="1"/>
</dbReference>
<evidence type="ECO:0000259" key="7">
    <source>
        <dbReference type="Pfam" id="PF05670"/>
    </source>
</evidence>
<comment type="similarity">
    <text evidence="5">Belongs to the NEMF family.</text>
</comment>
<reference evidence="9" key="1">
    <citation type="journal article" date="2019" name="Int. J. Syst. Evol. Microbiol.">
        <title>The Global Catalogue of Microorganisms (GCM) 10K type strain sequencing project: providing services to taxonomists for standard genome sequencing and annotation.</title>
        <authorList>
            <consortium name="The Broad Institute Genomics Platform"/>
            <consortium name="The Broad Institute Genome Sequencing Center for Infectious Disease"/>
            <person name="Wu L."/>
            <person name="Ma J."/>
        </authorList>
    </citation>
    <scope>NUCLEOTIDE SEQUENCE [LARGE SCALE GENOMIC DNA]</scope>
    <source>
        <strain evidence="9">WYCCWR 12678</strain>
    </source>
</reference>
<dbReference type="Proteomes" id="UP001596002">
    <property type="component" value="Unassembled WGS sequence"/>
</dbReference>
<dbReference type="InterPro" id="IPR008532">
    <property type="entry name" value="NFACT_RNA-bd"/>
</dbReference>
<gene>
    <name evidence="5" type="primary">rqcH</name>
    <name evidence="8" type="ORF">ACFO8Q_08530</name>
</gene>
<comment type="caution">
    <text evidence="8">The sequence shown here is derived from an EMBL/GenBank/DDBJ whole genome shotgun (WGS) entry which is preliminary data.</text>
</comment>
<dbReference type="PANTHER" id="PTHR15239">
    <property type="entry name" value="NUCLEAR EXPORT MEDIATOR FACTOR NEMF"/>
    <property type="match status" value="1"/>
</dbReference>
<name>A0ABV9Q087_9BACL</name>
<evidence type="ECO:0000256" key="4">
    <source>
        <dbReference type="ARBA" id="ARBA00022917"/>
    </source>
</evidence>
<keyword evidence="1 5" id="KW-0820">tRNA-binding</keyword>
<feature type="region of interest" description="Disordered" evidence="6">
    <location>
        <begin position="441"/>
        <end position="462"/>
    </location>
</feature>
<keyword evidence="2 5" id="KW-0699">rRNA-binding</keyword>
<sequence>MAFDGIVLRAVTHELNETILGGRVDKIYQPLPRDLLLTVRNQGRNYRLLLSANPTFPRVYLTERYKGQNPTEPPMFCMLLRKHFEGGRITKIEQVGNERILLFNVENRDELGDVSEKQLVVEIMGRHSNIILLDPQTKRILDGIVHVNFGTSRHREVLPGRTYVAPPEQEKISPFEETTSGFFAKRQPDESPFEKFLVNNYSGISPLIGRELVHRLQEPPLAPSHLADNEWDVFNNFVESLRQHHYLPTVVIDQEGKPKAFSAIKLSHLAGTVQEWESISACMEQFFEEKSWRDTVRQKAGDIERILVSELEKDRNKIAKFKESIQEAAEADKYRVWGELITASLYQLEKGQTEARVTNFYEEEMPEVVIPLDPQLSPLENAQAYFKKYNKVKKSIPILEEQIQQTTEQITYLEGVLQMLSTAGLQDLEEIREELEQEGILKATRKPGGQKKKQAASQPERFRSSDGIDIYVGKNNKQNDYLTMKMAHSADTWLHTKDIPGSHVVIRAKDVPETTLLEAAQLAAYFSKARESSQVPVDYTLIKNVWKPNGAKPGMVLYEAQKTLYVTPDPSAVEKLKI</sequence>
<evidence type="ECO:0000256" key="6">
    <source>
        <dbReference type="SAM" id="MobiDB-lite"/>
    </source>
</evidence>
<keyword evidence="3 5" id="KW-0694">RNA-binding</keyword>
<keyword evidence="4 5" id="KW-0648">Protein biosynthesis</keyword>
<dbReference type="Gene3D" id="2.30.310.10">
    <property type="entry name" value="ibrinogen binding protein from staphylococcus aureus domain"/>
    <property type="match status" value="1"/>
</dbReference>
<protein>
    <recommendedName>
        <fullName evidence="5">Rqc2 homolog RqcH</fullName>
        <shortName evidence="5">RqcH</shortName>
    </recommendedName>
</protein>
<dbReference type="HAMAP" id="MF_00844_B">
    <property type="entry name" value="RqcH_B"/>
    <property type="match status" value="1"/>
</dbReference>
<evidence type="ECO:0000313" key="9">
    <source>
        <dbReference type="Proteomes" id="UP001596002"/>
    </source>
</evidence>
<keyword evidence="9" id="KW-1185">Reference proteome</keyword>
<feature type="compositionally biased region" description="Basic residues" evidence="6">
    <location>
        <begin position="443"/>
        <end position="454"/>
    </location>
</feature>
<dbReference type="Pfam" id="PF05833">
    <property type="entry name" value="NFACT_N"/>
    <property type="match status" value="1"/>
</dbReference>
<dbReference type="Gene3D" id="3.40.970.40">
    <property type="entry name" value="fibrinogen binding protein from staphylococcus aureus domain like"/>
    <property type="match status" value="1"/>
</dbReference>
<dbReference type="InterPro" id="IPR051608">
    <property type="entry name" value="RQC_Subunit_NEMF"/>
</dbReference>
<comment type="subunit">
    <text evidence="5">Associates with stalled 50S ribosomal subunits. Binds to RqcP.</text>
</comment>
<comment type="function">
    <text evidence="5">Key component of the ribosome quality control system (RQC), a ribosome-associated complex that mediates the extraction of incompletely synthesized nascent chains from stalled ribosomes and their subsequent degradation. RqcH recruits Ala-charged tRNA, and with RqcP directs the elongation of stalled nascent chains on 50S ribosomal subunits, leading to non-templated C-terminal alanine extensions (Ala tail). The Ala tail promotes nascent chain degradation. May add between 1 and at least 8 Ala residues. Binds to stalled 50S ribosomal subunits.</text>
</comment>
<proteinExistence type="inferred from homology"/>
<organism evidence="8 9">
    <name type="scientific">Effusibacillus consociatus</name>
    <dbReference type="NCBI Taxonomy" id="1117041"/>
    <lineage>
        <taxon>Bacteria</taxon>
        <taxon>Bacillati</taxon>
        <taxon>Bacillota</taxon>
        <taxon>Bacilli</taxon>
        <taxon>Bacillales</taxon>
        <taxon>Alicyclobacillaceae</taxon>
        <taxon>Effusibacillus</taxon>
    </lineage>
</organism>
<dbReference type="InterPro" id="IPR043682">
    <property type="entry name" value="RqcH_bacterial"/>
</dbReference>
<dbReference type="Pfam" id="PF05670">
    <property type="entry name" value="NFACT-R_1"/>
    <property type="match status" value="1"/>
</dbReference>
<dbReference type="EMBL" id="JBHSHC010000057">
    <property type="protein sequence ID" value="MFC4767408.1"/>
    <property type="molecule type" value="Genomic_DNA"/>
</dbReference>
<feature type="domain" description="NFACT RNA-binding" evidence="7">
    <location>
        <begin position="461"/>
        <end position="551"/>
    </location>
</feature>